<evidence type="ECO:0000256" key="1">
    <source>
        <dbReference type="ARBA" id="ARBA00008056"/>
    </source>
</evidence>
<comment type="function">
    <text evidence="6">Probable 2-oxoglutarate-dependent dioxygenase that may be involved in glucosinolates biosynthesis. May play a role in the production of aliphatic glucosinolates.</text>
</comment>
<evidence type="ECO:0000256" key="4">
    <source>
        <dbReference type="ARBA" id="ARBA00023002"/>
    </source>
</evidence>
<evidence type="ECO:0000259" key="8">
    <source>
        <dbReference type="Pfam" id="PF14226"/>
    </source>
</evidence>
<evidence type="ECO:0000256" key="6">
    <source>
        <dbReference type="ARBA" id="ARBA00057022"/>
    </source>
</evidence>
<gene>
    <name evidence="10" type="primary">LOC113871437</name>
</gene>
<evidence type="ECO:0000256" key="2">
    <source>
        <dbReference type="ARBA" id="ARBA00022723"/>
    </source>
</evidence>
<evidence type="ECO:0000313" key="10">
    <source>
        <dbReference type="RefSeq" id="XP_027364335.1"/>
    </source>
</evidence>
<dbReference type="InterPro" id="IPR050231">
    <property type="entry name" value="Iron_ascorbate_oxido_reductase"/>
</dbReference>
<accession>A0A8B8M736</accession>
<dbReference type="InterPro" id="IPR044861">
    <property type="entry name" value="IPNS-like_FE2OG_OXY"/>
</dbReference>
<dbReference type="InterPro" id="IPR026992">
    <property type="entry name" value="DIOX_N"/>
</dbReference>
<reference evidence="10" key="2">
    <citation type="submission" date="2025-08" db="UniProtKB">
        <authorList>
            <consortium name="RefSeq"/>
        </authorList>
    </citation>
    <scope>IDENTIFICATION</scope>
    <source>
        <tissue evidence="10">Young leaves</tissue>
    </source>
</reference>
<reference evidence="9" key="1">
    <citation type="journal article" date="2019" name="Toxins">
        <title>Detection of Abrin-Like and Prepropulchellin-Like Toxin Genes and Transcripts Using Whole Genome Sequencing and Full-Length Transcript Sequencing of Abrus precatorius.</title>
        <authorList>
            <person name="Hovde B.T."/>
            <person name="Daligault H.E."/>
            <person name="Hanschen E.R."/>
            <person name="Kunde Y.A."/>
            <person name="Johnson M.B."/>
            <person name="Starkenburg S.R."/>
            <person name="Johnson S.L."/>
        </authorList>
    </citation>
    <scope>NUCLEOTIDE SEQUENCE [LARGE SCALE GENOMIC DNA]</scope>
</reference>
<keyword evidence="4" id="KW-0560">Oxidoreductase</keyword>
<dbReference type="PANTHER" id="PTHR47990">
    <property type="entry name" value="2-OXOGLUTARATE (2OG) AND FE(II)-DEPENDENT OXYGENASE SUPERFAMILY PROTEIN-RELATED"/>
    <property type="match status" value="1"/>
</dbReference>
<proteinExistence type="inferred from homology"/>
<evidence type="ECO:0000256" key="3">
    <source>
        <dbReference type="ARBA" id="ARBA00022964"/>
    </source>
</evidence>
<dbReference type="GO" id="GO:0051213">
    <property type="term" value="F:dioxygenase activity"/>
    <property type="evidence" value="ECO:0007669"/>
    <property type="project" value="UniProtKB-KW"/>
</dbReference>
<dbReference type="Gene3D" id="2.60.120.330">
    <property type="entry name" value="B-lactam Antibiotic, Isopenicillin N Synthase, Chain"/>
    <property type="match status" value="1"/>
</dbReference>
<sequence>MGSQTQSQLPVIDFTNPNLKPGSDKWVSACQAVRSALEDHGGFLALYHKVVSETYNSVYSAMEHFFDLSIETKRRKTTEKPIFSYSGQRSGIPLYESVGIVNPLSMEDCQRFTHIMWPRGNVHFCESVNSYAKQLVELDHIVKRMLFESYGVERKKFESLLDSTEYVLRGYKYRIPQVGESNLGVAPHSDTAFLTILNQKVEGLGVKLKDGEWFEVGAAPLLYLVMGGDALMVWSNDRIPACEHRVIINSKIDRYSMGLLSYAGKIMEPEGELVDEEHPLRYKPFDHYGYLRFFLTEEAIKSDSRIKAFCGISDIFCGVN</sequence>
<keyword evidence="5" id="KW-0408">Iron</keyword>
<evidence type="ECO:0000313" key="9">
    <source>
        <dbReference type="Proteomes" id="UP000694853"/>
    </source>
</evidence>
<dbReference type="AlphaFoldDB" id="A0A8B8M736"/>
<keyword evidence="3" id="KW-0223">Dioxygenase</keyword>
<name>A0A8B8M736_ABRPR</name>
<dbReference type="SUPFAM" id="SSF51197">
    <property type="entry name" value="Clavaminate synthase-like"/>
    <property type="match status" value="1"/>
</dbReference>
<feature type="domain" description="Isopenicillin N synthase-like Fe(2+) 2OG dioxygenase" evidence="7">
    <location>
        <begin position="179"/>
        <end position="258"/>
    </location>
</feature>
<dbReference type="GO" id="GO:0046872">
    <property type="term" value="F:metal ion binding"/>
    <property type="evidence" value="ECO:0007669"/>
    <property type="project" value="UniProtKB-KW"/>
</dbReference>
<keyword evidence="9" id="KW-1185">Reference proteome</keyword>
<dbReference type="KEGG" id="aprc:113871437"/>
<evidence type="ECO:0000256" key="5">
    <source>
        <dbReference type="ARBA" id="ARBA00023004"/>
    </source>
</evidence>
<feature type="domain" description="Non-haem dioxygenase N-terminal" evidence="8">
    <location>
        <begin position="9"/>
        <end position="87"/>
    </location>
</feature>
<dbReference type="InterPro" id="IPR027443">
    <property type="entry name" value="IPNS-like_sf"/>
</dbReference>
<dbReference type="Pfam" id="PF14226">
    <property type="entry name" value="DIOX_N"/>
    <property type="match status" value="1"/>
</dbReference>
<evidence type="ECO:0000259" key="7">
    <source>
        <dbReference type="Pfam" id="PF03171"/>
    </source>
</evidence>
<dbReference type="OrthoDB" id="288590at2759"/>
<dbReference type="GeneID" id="113871437"/>
<organism evidence="9 10">
    <name type="scientific">Abrus precatorius</name>
    <name type="common">Indian licorice</name>
    <name type="synonym">Glycine abrus</name>
    <dbReference type="NCBI Taxonomy" id="3816"/>
    <lineage>
        <taxon>Eukaryota</taxon>
        <taxon>Viridiplantae</taxon>
        <taxon>Streptophyta</taxon>
        <taxon>Embryophyta</taxon>
        <taxon>Tracheophyta</taxon>
        <taxon>Spermatophyta</taxon>
        <taxon>Magnoliopsida</taxon>
        <taxon>eudicotyledons</taxon>
        <taxon>Gunneridae</taxon>
        <taxon>Pentapetalae</taxon>
        <taxon>rosids</taxon>
        <taxon>fabids</taxon>
        <taxon>Fabales</taxon>
        <taxon>Fabaceae</taxon>
        <taxon>Papilionoideae</taxon>
        <taxon>50 kb inversion clade</taxon>
        <taxon>NPAAA clade</taxon>
        <taxon>indigoferoid/millettioid clade</taxon>
        <taxon>Abreae</taxon>
        <taxon>Abrus</taxon>
    </lineage>
</organism>
<dbReference type="Pfam" id="PF03171">
    <property type="entry name" value="2OG-FeII_Oxy"/>
    <property type="match status" value="1"/>
</dbReference>
<comment type="similarity">
    <text evidence="1">Belongs to the iron/ascorbate-dependent oxidoreductase family.</text>
</comment>
<dbReference type="FunFam" id="2.60.120.330:FF:000022">
    <property type="entry name" value="Probable 2-oxoglutarate-dependent dioxygenase AOP1.2"/>
    <property type="match status" value="1"/>
</dbReference>
<dbReference type="RefSeq" id="XP_027364335.1">
    <property type="nucleotide sequence ID" value="XM_027508534.1"/>
</dbReference>
<dbReference type="Proteomes" id="UP000694853">
    <property type="component" value="Unplaced"/>
</dbReference>
<protein>
    <submittedName>
        <fullName evidence="10">2-oxoglutarate-dependent dioxygenase AOP3-like</fullName>
    </submittedName>
</protein>
<keyword evidence="2" id="KW-0479">Metal-binding</keyword>